<dbReference type="WBParaSite" id="SBAD_0000509901-mRNA-1">
    <property type="protein sequence ID" value="SBAD_0000509901-mRNA-1"/>
    <property type="gene ID" value="SBAD_0000509901"/>
</dbReference>
<dbReference type="PANTHER" id="PTHR12243:SF67">
    <property type="entry name" value="COREPRESSOR OF PANGOLIN, ISOFORM A-RELATED"/>
    <property type="match status" value="1"/>
</dbReference>
<dbReference type="GO" id="GO:0003677">
    <property type="term" value="F:DNA binding"/>
    <property type="evidence" value="ECO:0007669"/>
    <property type="project" value="InterPro"/>
</dbReference>
<dbReference type="OrthoDB" id="5984255at2759"/>
<evidence type="ECO:0000256" key="1">
    <source>
        <dbReference type="PROSITE-ProRule" id="PRU00371"/>
    </source>
</evidence>
<evidence type="ECO:0000313" key="7">
    <source>
        <dbReference type="WBParaSite" id="SBAD_0000509901-mRNA-1"/>
    </source>
</evidence>
<dbReference type="EMBL" id="UZAM01008617">
    <property type="protein sequence ID" value="VDP05677.1"/>
    <property type="molecule type" value="Genomic_DNA"/>
</dbReference>
<evidence type="ECO:0000259" key="3">
    <source>
        <dbReference type="PROSITE" id="PS51029"/>
    </source>
</evidence>
<feature type="compositionally biased region" description="Basic residues" evidence="2">
    <location>
        <begin position="121"/>
        <end position="131"/>
    </location>
</feature>
<gene>
    <name evidence="5" type="ORF">SBAD_LOCUS4899</name>
</gene>
<dbReference type="Pfam" id="PF02944">
    <property type="entry name" value="BESS"/>
    <property type="match status" value="1"/>
</dbReference>
<feature type="domain" description="BESS" evidence="4">
    <location>
        <begin position="258"/>
        <end position="297"/>
    </location>
</feature>
<dbReference type="GO" id="GO:0005634">
    <property type="term" value="C:nucleus"/>
    <property type="evidence" value="ECO:0007669"/>
    <property type="project" value="UniProtKB-SubCell"/>
</dbReference>
<evidence type="ECO:0000313" key="6">
    <source>
        <dbReference type="Proteomes" id="UP000270296"/>
    </source>
</evidence>
<evidence type="ECO:0000313" key="5">
    <source>
        <dbReference type="EMBL" id="VDP05677.1"/>
    </source>
</evidence>
<accession>A0A183IMQ3</accession>
<proteinExistence type="predicted"/>
<protein>
    <submittedName>
        <fullName evidence="7">MADF domain-containing protein</fullName>
    </submittedName>
</protein>
<evidence type="ECO:0000256" key="2">
    <source>
        <dbReference type="SAM" id="MobiDB-lite"/>
    </source>
</evidence>
<feature type="domain" description="MADF" evidence="3">
    <location>
        <begin position="26"/>
        <end position="113"/>
    </location>
</feature>
<evidence type="ECO:0000259" key="4">
    <source>
        <dbReference type="PROSITE" id="PS51031"/>
    </source>
</evidence>
<comment type="subcellular location">
    <subcellularLocation>
        <location evidence="1">Nucleus</location>
    </subcellularLocation>
</comment>
<name>A0A183IMQ3_9BILA</name>
<dbReference type="PROSITE" id="PS51031">
    <property type="entry name" value="BESS"/>
    <property type="match status" value="1"/>
</dbReference>
<keyword evidence="6" id="KW-1185">Reference proteome</keyword>
<dbReference type="SMART" id="SM00595">
    <property type="entry name" value="MADF"/>
    <property type="match status" value="1"/>
</dbReference>
<dbReference type="PANTHER" id="PTHR12243">
    <property type="entry name" value="MADF DOMAIN TRANSCRIPTION FACTOR"/>
    <property type="match status" value="1"/>
</dbReference>
<dbReference type="AlphaFoldDB" id="A0A183IMQ3"/>
<dbReference type="PROSITE" id="PS51029">
    <property type="entry name" value="MADF"/>
    <property type="match status" value="1"/>
</dbReference>
<dbReference type="InterPro" id="IPR039353">
    <property type="entry name" value="TF_Adf1"/>
</dbReference>
<feature type="region of interest" description="Disordered" evidence="2">
    <location>
        <begin position="119"/>
        <end position="175"/>
    </location>
</feature>
<dbReference type="Proteomes" id="UP000270296">
    <property type="component" value="Unassembled WGS sequence"/>
</dbReference>
<dbReference type="Pfam" id="PF10545">
    <property type="entry name" value="MADF_DNA_bdg"/>
    <property type="match status" value="1"/>
</dbReference>
<reference evidence="5 6" key="2">
    <citation type="submission" date="2018-11" db="EMBL/GenBank/DDBJ databases">
        <authorList>
            <consortium name="Pathogen Informatics"/>
        </authorList>
    </citation>
    <scope>NUCLEOTIDE SEQUENCE [LARGE SCALE GENOMIC DNA]</scope>
</reference>
<dbReference type="InterPro" id="IPR004210">
    <property type="entry name" value="BESS_motif"/>
</dbReference>
<organism evidence="7">
    <name type="scientific">Soboliphyme baturini</name>
    <dbReference type="NCBI Taxonomy" id="241478"/>
    <lineage>
        <taxon>Eukaryota</taxon>
        <taxon>Metazoa</taxon>
        <taxon>Ecdysozoa</taxon>
        <taxon>Nematoda</taxon>
        <taxon>Enoplea</taxon>
        <taxon>Dorylaimia</taxon>
        <taxon>Dioctophymatida</taxon>
        <taxon>Dioctophymatoidea</taxon>
        <taxon>Soboliphymatidae</taxon>
        <taxon>Soboliphyme</taxon>
    </lineage>
</organism>
<sequence>MSPSSVDRPQQQQHPLMVQDTMDNERLIAAVAAYPELYDTSLNPYRDGQRKDSIWNMIACNMKHSSAECKTRWKNLRDSFVKILRSGGVTKRGIAKRPWRYAKQMEFLVPFVQIKRSSNGYRHRKDARRPPPRPLTAAGRCEGLHVGVDTAELPPLPTSSITDDGDGDGGGWNERVSCDELRLPRSCSPTATAERRRDCALPLSACDARSSPSPSLRVDSVQFAAAAARAGLGLFDVLCPTDRQMTLKSGSGDESSSDDEDELFMKSLVPCLRRLPPPKRSYAKLIIQQLLYELQYYT</sequence>
<dbReference type="InterPro" id="IPR006578">
    <property type="entry name" value="MADF-dom"/>
</dbReference>
<reference evidence="7" key="1">
    <citation type="submission" date="2016-06" db="UniProtKB">
        <authorList>
            <consortium name="WormBaseParasite"/>
        </authorList>
    </citation>
    <scope>IDENTIFICATION</scope>
</reference>
<keyword evidence="1" id="KW-0539">Nucleus</keyword>